<evidence type="ECO:0000256" key="1">
    <source>
        <dbReference type="SAM" id="MobiDB-lite"/>
    </source>
</evidence>
<feature type="compositionally biased region" description="Basic and acidic residues" evidence="1">
    <location>
        <begin position="22"/>
        <end position="55"/>
    </location>
</feature>
<reference evidence="2 3" key="1">
    <citation type="submission" date="2016-10" db="EMBL/GenBank/DDBJ databases">
        <authorList>
            <person name="de Groot N.N."/>
        </authorList>
    </citation>
    <scope>NUCLEOTIDE SEQUENCE [LARGE SCALE GENOMIC DNA]</scope>
    <source>
        <strain evidence="2 3">CGMCC 1.8712</strain>
    </source>
</reference>
<name>A0A1H3X5E1_9EURY</name>
<dbReference type="RefSeq" id="WP_092633171.1">
    <property type="nucleotide sequence ID" value="NZ_FNQT01000001.1"/>
</dbReference>
<dbReference type="EMBL" id="FNQT01000001">
    <property type="protein sequence ID" value="SDZ94607.1"/>
    <property type="molecule type" value="Genomic_DNA"/>
</dbReference>
<sequence length="76" mass="8758">MEPTTRPDDELAQQAPLVPDIGRGDTTRTDGGRRDERRPAARRPPTDRATLRGYDDEQTQEAPLVPDIRYRTEKRR</sequence>
<evidence type="ECO:0000313" key="3">
    <source>
        <dbReference type="Proteomes" id="UP000236755"/>
    </source>
</evidence>
<evidence type="ECO:0000313" key="2">
    <source>
        <dbReference type="EMBL" id="SDZ94607.1"/>
    </source>
</evidence>
<dbReference type="STRING" id="555874.SAMN04488065_1364"/>
<protein>
    <submittedName>
        <fullName evidence="2">Uncharacterized protein</fullName>
    </submittedName>
</protein>
<gene>
    <name evidence="2" type="ORF">SAMN04488065_1364</name>
</gene>
<dbReference type="AlphaFoldDB" id="A0A1H3X5E1"/>
<keyword evidence="3" id="KW-1185">Reference proteome</keyword>
<accession>A0A1H3X5E1</accession>
<feature type="region of interest" description="Disordered" evidence="1">
    <location>
        <begin position="1"/>
        <end position="76"/>
    </location>
</feature>
<proteinExistence type="predicted"/>
<dbReference type="Proteomes" id="UP000236755">
    <property type="component" value="Unassembled WGS sequence"/>
</dbReference>
<organism evidence="2 3">
    <name type="scientific">Haloplanus vescus</name>
    <dbReference type="NCBI Taxonomy" id="555874"/>
    <lineage>
        <taxon>Archaea</taxon>
        <taxon>Methanobacteriati</taxon>
        <taxon>Methanobacteriota</taxon>
        <taxon>Stenosarchaea group</taxon>
        <taxon>Halobacteria</taxon>
        <taxon>Halobacteriales</taxon>
        <taxon>Haloferacaceae</taxon>
        <taxon>Haloplanus</taxon>
    </lineage>
</organism>